<sequence length="625" mass="69485">MSHRRSDAVYLHYLDRELNEAAGRFPHEQDLIRATRLLTFFTQSELYCGLSAIWENHRLGGRTREDFELLLRCGEMQTVSRDATLAEFKRSRAIAYLHDRDRYLNYYTQAGDRLEWLVPTWSKAGGSTAPLLQSMNSWAATIPVHNYDRRFMPAIHAAREPVQEAILRRETQAITYSYFKGFLGDLGENPHVEYAVRRQISRGFTADNQRHGGGDIATGIPELVDFDDLSVDFPNHDIHILGELAAACNMSKAFDVVQLGADFWVKYVQCRTSSEAQLLASTVRWLLTGLYLTEFERHPAAAEDEVEFHGQHQIRRRMLMKVREVTRGSGRPNFFEPEADPEDIIEHVQNHLAWIAERLAKRDPVLGHILEESRGRIGMDGADVLLVTVNEAETKALRAAFRDAGHSGRSQFGAVNTYSIYGPISGAVVAHVRCSMGSGGQGGSSLTVTDAIRDLKPSSVIGVGVAFGMDERQQAIGEVLLSEKLTSYEPQRLGSDSGGDLVVTPRGPSAECSPRLLGRFRDVYVDDLDFKINAGEMLSGEKLIDNSHFKRALLEKFPESIGGEMEGAGVHSAAGRANTDWIVAKSVCDYAERKSHDKEARQALAARNAARLVMRALESGGLAKP</sequence>
<dbReference type="GO" id="GO:0008782">
    <property type="term" value="F:adenosylhomocysteine nucleosidase activity"/>
    <property type="evidence" value="ECO:0007669"/>
    <property type="project" value="TreeGrafter"/>
</dbReference>
<evidence type="ECO:0000259" key="1">
    <source>
        <dbReference type="Pfam" id="PF01048"/>
    </source>
</evidence>
<keyword evidence="3" id="KW-1185">Reference proteome</keyword>
<gene>
    <name evidence="2" type="ORF">HDA45_004091</name>
</gene>
<dbReference type="Pfam" id="PF01048">
    <property type="entry name" value="PNP_UDP_1"/>
    <property type="match status" value="1"/>
</dbReference>
<dbReference type="GO" id="GO:0019284">
    <property type="term" value="P:L-methionine salvage from S-adenosylmethionine"/>
    <property type="evidence" value="ECO:0007669"/>
    <property type="project" value="TreeGrafter"/>
</dbReference>
<dbReference type="GO" id="GO:0005829">
    <property type="term" value="C:cytosol"/>
    <property type="evidence" value="ECO:0007669"/>
    <property type="project" value="TreeGrafter"/>
</dbReference>
<dbReference type="Proteomes" id="UP000580861">
    <property type="component" value="Unassembled WGS sequence"/>
</dbReference>
<proteinExistence type="predicted"/>
<dbReference type="SUPFAM" id="SSF53167">
    <property type="entry name" value="Purine and uridine phosphorylases"/>
    <property type="match status" value="1"/>
</dbReference>
<dbReference type="RefSeq" id="WP_184897685.1">
    <property type="nucleotide sequence ID" value="NZ_JACHMX010000001.1"/>
</dbReference>
<organism evidence="2 3">
    <name type="scientific">Amycolatopsis umgeniensis</name>
    <dbReference type="NCBI Taxonomy" id="336628"/>
    <lineage>
        <taxon>Bacteria</taxon>
        <taxon>Bacillati</taxon>
        <taxon>Actinomycetota</taxon>
        <taxon>Actinomycetes</taxon>
        <taxon>Pseudonocardiales</taxon>
        <taxon>Pseudonocardiaceae</taxon>
        <taxon>Amycolatopsis</taxon>
    </lineage>
</organism>
<protein>
    <submittedName>
        <fullName evidence="2">Nucleoside phosphorylase</fullName>
    </submittedName>
</protein>
<dbReference type="Gene3D" id="3.40.50.1580">
    <property type="entry name" value="Nucleoside phosphorylase domain"/>
    <property type="match status" value="1"/>
</dbReference>
<feature type="domain" description="Nucleoside phosphorylase" evidence="1">
    <location>
        <begin position="421"/>
        <end position="617"/>
    </location>
</feature>
<dbReference type="PANTHER" id="PTHR46832:SF1">
    <property type="entry name" value="5'-METHYLTHIOADENOSINE_S-ADENOSYLHOMOCYSTEINE NUCLEOSIDASE"/>
    <property type="match status" value="1"/>
</dbReference>
<dbReference type="PANTHER" id="PTHR46832">
    <property type="entry name" value="5'-METHYLTHIOADENOSINE/S-ADENOSYLHOMOCYSTEINE NUCLEOSIDASE"/>
    <property type="match status" value="1"/>
</dbReference>
<dbReference type="EMBL" id="JACHMX010000001">
    <property type="protein sequence ID" value="MBB5854004.1"/>
    <property type="molecule type" value="Genomic_DNA"/>
</dbReference>
<reference evidence="2 3" key="1">
    <citation type="submission" date="2020-08" db="EMBL/GenBank/DDBJ databases">
        <title>Sequencing the genomes of 1000 actinobacteria strains.</title>
        <authorList>
            <person name="Klenk H.-P."/>
        </authorList>
    </citation>
    <scope>NUCLEOTIDE SEQUENCE [LARGE SCALE GENOMIC DNA]</scope>
    <source>
        <strain evidence="2 3">DSM 45272</strain>
    </source>
</reference>
<name>A0A841B686_9PSEU</name>
<dbReference type="AlphaFoldDB" id="A0A841B686"/>
<evidence type="ECO:0000313" key="3">
    <source>
        <dbReference type="Proteomes" id="UP000580861"/>
    </source>
</evidence>
<evidence type="ECO:0000313" key="2">
    <source>
        <dbReference type="EMBL" id="MBB5854004.1"/>
    </source>
</evidence>
<dbReference type="InterPro" id="IPR035994">
    <property type="entry name" value="Nucleoside_phosphorylase_sf"/>
</dbReference>
<dbReference type="GO" id="GO:0008930">
    <property type="term" value="F:methylthioadenosine nucleosidase activity"/>
    <property type="evidence" value="ECO:0007669"/>
    <property type="project" value="TreeGrafter"/>
</dbReference>
<accession>A0A841B686</accession>
<comment type="caution">
    <text evidence="2">The sequence shown here is derived from an EMBL/GenBank/DDBJ whole genome shotgun (WGS) entry which is preliminary data.</text>
</comment>
<dbReference type="GO" id="GO:0009116">
    <property type="term" value="P:nucleoside metabolic process"/>
    <property type="evidence" value="ECO:0007669"/>
    <property type="project" value="InterPro"/>
</dbReference>
<dbReference type="InterPro" id="IPR000845">
    <property type="entry name" value="Nucleoside_phosphorylase_d"/>
</dbReference>